<accession>A0A2I0MAQ1</accession>
<comment type="caution">
    <text evidence="2">The sequence shown here is derived from an EMBL/GenBank/DDBJ whole genome shotgun (WGS) entry which is preliminary data.</text>
</comment>
<dbReference type="EMBL" id="AKCR02000024">
    <property type="protein sequence ID" value="PKK26739.1"/>
    <property type="molecule type" value="Genomic_DNA"/>
</dbReference>
<dbReference type="STRING" id="8932.A0A2I0MAQ1"/>
<evidence type="ECO:0000313" key="2">
    <source>
        <dbReference type="EMBL" id="PKK26739.1"/>
    </source>
</evidence>
<dbReference type="InterPro" id="IPR029200">
    <property type="entry name" value="TMEM247"/>
</dbReference>
<sequence>MEELEENQEDINLTLQEAQNDNKKQQRKKMQGAVRDMTTSSLISESMAHLDMKGGTSALQSEVSSSAEELEQLCDKQDTAADIELERMRWDFVLAKLKYEHEDNEKQRLHEERMEQIQDFASLCFVEAAELSQALQDLLRPTNQYALFLYCFIIIHVVYTVKELLFYCLQAHYLFCFAGKKPKEYL</sequence>
<feature type="region of interest" description="Disordered" evidence="1">
    <location>
        <begin position="1"/>
        <end position="34"/>
    </location>
</feature>
<dbReference type="GO" id="GO:0005783">
    <property type="term" value="C:endoplasmic reticulum"/>
    <property type="evidence" value="ECO:0007669"/>
    <property type="project" value="TreeGrafter"/>
</dbReference>
<dbReference type="InParanoid" id="A0A2I0MAQ1"/>
<keyword evidence="2" id="KW-0812">Transmembrane</keyword>
<feature type="compositionally biased region" description="Polar residues" evidence="1">
    <location>
        <begin position="10"/>
        <end position="19"/>
    </location>
</feature>
<dbReference type="Proteomes" id="UP000053872">
    <property type="component" value="Unassembled WGS sequence"/>
</dbReference>
<keyword evidence="2" id="KW-0472">Membrane</keyword>
<dbReference type="Pfam" id="PF15444">
    <property type="entry name" value="TMEM247"/>
    <property type="match status" value="1"/>
</dbReference>
<protein>
    <submittedName>
        <fullName evidence="2">Transmembrane protein 247</fullName>
    </submittedName>
</protein>
<gene>
    <name evidence="2" type="primary">TMEM247</name>
    <name evidence="2" type="ORF">A306_00008757</name>
</gene>
<dbReference type="PANTHER" id="PTHR36691">
    <property type="entry name" value="TRANSMEMBRANE PROTEIN 247"/>
    <property type="match status" value="1"/>
</dbReference>
<feature type="non-terminal residue" evidence="2">
    <location>
        <position position="186"/>
    </location>
</feature>
<keyword evidence="3" id="KW-1185">Reference proteome</keyword>
<organism evidence="2 3">
    <name type="scientific">Columba livia</name>
    <name type="common">Rock dove</name>
    <dbReference type="NCBI Taxonomy" id="8932"/>
    <lineage>
        <taxon>Eukaryota</taxon>
        <taxon>Metazoa</taxon>
        <taxon>Chordata</taxon>
        <taxon>Craniata</taxon>
        <taxon>Vertebrata</taxon>
        <taxon>Euteleostomi</taxon>
        <taxon>Archelosauria</taxon>
        <taxon>Archosauria</taxon>
        <taxon>Dinosauria</taxon>
        <taxon>Saurischia</taxon>
        <taxon>Theropoda</taxon>
        <taxon>Coelurosauria</taxon>
        <taxon>Aves</taxon>
        <taxon>Neognathae</taxon>
        <taxon>Neoaves</taxon>
        <taxon>Columbimorphae</taxon>
        <taxon>Columbiformes</taxon>
        <taxon>Columbidae</taxon>
        <taxon>Columba</taxon>
    </lineage>
</organism>
<proteinExistence type="predicted"/>
<evidence type="ECO:0000313" key="3">
    <source>
        <dbReference type="Proteomes" id="UP000053872"/>
    </source>
</evidence>
<dbReference type="AlphaFoldDB" id="A0A2I0MAQ1"/>
<evidence type="ECO:0000256" key="1">
    <source>
        <dbReference type="SAM" id="MobiDB-lite"/>
    </source>
</evidence>
<name>A0A2I0MAQ1_COLLI</name>
<reference evidence="2 3" key="1">
    <citation type="journal article" date="2013" name="Science">
        <title>Genomic diversity and evolution of the head crest in the rock pigeon.</title>
        <authorList>
            <person name="Shapiro M.D."/>
            <person name="Kronenberg Z."/>
            <person name="Li C."/>
            <person name="Domyan E.T."/>
            <person name="Pan H."/>
            <person name="Campbell M."/>
            <person name="Tan H."/>
            <person name="Huff C.D."/>
            <person name="Hu H."/>
            <person name="Vickrey A.I."/>
            <person name="Nielsen S.C."/>
            <person name="Stringham S.A."/>
            <person name="Hu H."/>
            <person name="Willerslev E."/>
            <person name="Gilbert M.T."/>
            <person name="Yandell M."/>
            <person name="Zhang G."/>
            <person name="Wang J."/>
        </authorList>
    </citation>
    <scope>NUCLEOTIDE SEQUENCE [LARGE SCALE GENOMIC DNA]</scope>
    <source>
        <tissue evidence="2">Blood</tissue>
    </source>
</reference>
<dbReference type="PANTHER" id="PTHR36691:SF1">
    <property type="entry name" value="TRANSMEMBRANE PROTEIN 247"/>
    <property type="match status" value="1"/>
</dbReference>